<dbReference type="GO" id="GO:0016197">
    <property type="term" value="P:endosomal transport"/>
    <property type="evidence" value="ECO:0007669"/>
    <property type="project" value="TreeGrafter"/>
</dbReference>
<evidence type="ECO:0000313" key="5">
    <source>
        <dbReference type="EMBL" id="CRH00946.1"/>
    </source>
</evidence>
<dbReference type="GO" id="GO:0005794">
    <property type="term" value="C:Golgi apparatus"/>
    <property type="evidence" value="ECO:0007669"/>
    <property type="project" value="TreeGrafter"/>
</dbReference>
<dbReference type="InterPro" id="IPR019155">
    <property type="entry name" value="CLEC16A/TT9_N"/>
</dbReference>
<keyword evidence="1" id="KW-0072">Autophagy</keyword>
<protein>
    <recommendedName>
        <fullName evidence="4">FPL domain-containing protein</fullName>
    </recommendedName>
</protein>
<keyword evidence="6" id="KW-1185">Reference proteome</keyword>
<dbReference type="Pfam" id="PF09758">
    <property type="entry name" value="FPL"/>
    <property type="match status" value="1"/>
</dbReference>
<dbReference type="KEGG" id="prel:PRELSG_1129400"/>
<dbReference type="EMBL" id="LN835306">
    <property type="protein sequence ID" value="CRH00946.1"/>
    <property type="molecule type" value="Genomic_DNA"/>
</dbReference>
<accession>A0A1J1H7R4</accession>
<organism evidence="5 6">
    <name type="scientific">Plasmodium relictum</name>
    <dbReference type="NCBI Taxonomy" id="85471"/>
    <lineage>
        <taxon>Eukaryota</taxon>
        <taxon>Sar</taxon>
        <taxon>Alveolata</taxon>
        <taxon>Apicomplexa</taxon>
        <taxon>Aconoidasida</taxon>
        <taxon>Haemosporida</taxon>
        <taxon>Plasmodiidae</taxon>
        <taxon>Plasmodium</taxon>
        <taxon>Plasmodium (Haemamoeba)</taxon>
    </lineage>
</organism>
<feature type="region of interest" description="Disordered" evidence="3">
    <location>
        <begin position="352"/>
        <end position="445"/>
    </location>
</feature>
<feature type="region of interest" description="Disordered" evidence="3">
    <location>
        <begin position="844"/>
        <end position="866"/>
    </location>
</feature>
<feature type="domain" description="FPL" evidence="4">
    <location>
        <begin position="53"/>
        <end position="200"/>
    </location>
</feature>
<evidence type="ECO:0000256" key="1">
    <source>
        <dbReference type="ARBA" id="ARBA00023006"/>
    </source>
</evidence>
<feature type="compositionally biased region" description="Basic and acidic residues" evidence="3">
    <location>
        <begin position="353"/>
        <end position="402"/>
    </location>
</feature>
<name>A0A1J1H7R4_PLARL</name>
<dbReference type="VEuPathDB" id="PlasmoDB:PRELSG_1129400"/>
<sequence>MWNFFNFNNFDDRIKNYKNEKEIYTHEDLRYYFEKLVKINLSNVNVNNFIELLRKITQITIWGDKHDDQIFQYFCEDNIFNHFIYLLKQKINKNIRIQIYQSLTLLIQNLQKDISLYYIFSNNKINNLIYTTFIYQDDEIIPYYISMIKSISFFLNYHTSKFFFNEKSMKFPLYTESLRLYKFNDIITRTYIKNIILNILKIEDEGIENLILLRSSFFTILVCYLRNNMIKMNKVYTKIKESKKLKNLFNNYLDEIDDVLYFFEDMFNCKKKRINDMLIVKLLIYFYFPIISSFNNSIYFDGVNSECNNSFYTSGQTEENLFNKTNSISTNDNLNYSSIDYVYFSNQKNINGQKEKKEISSKDSNDEKNEHEEINSKDEKEEEKVISDKDERNENKEKDKNKTNNNGELSKNVENEEDEKKKIKLKNNENEKSNDEEQKDRNDKKEYAFDLSSDKLRNIHWDSVPFLTLVNDNFKSCKNFDFCKSLPSSNESSINSSLSYTENKKAEKNYYNTKKEKISDNNYEFLYFKGRSNEKKENNLEKNNIEETKNSSNSENINLKKKMEKNNKDMNFIKENELEDYYFKKRTRKIFIQLNSRNGILHKKKKKKNQNTNNCSFFKHDEDMFEIKKLTNNSNIINEMKKNNLYDICHVEIPTLQKKITFDENVNNDIFNYLFNFNCFTLNMLNFYNGKLSITNIFYNIFKVGLYFHPLCYVNSFKNFSLLYNYIMNISLSLFILIRSLNILKNDKINKIIYSLIFDEHINAYFLHRILSNELDEPYFYNYFFDTHKKTNVNKTISDDIEFEYIYSSSIDYLLPEYNKEEENAYLNLINNYYNQTSEKNTKYKNKEKVESKKENENDRYEKEEESYEKNEEKLKIKEIKEEENLKLNEISIRREIKEMNNNILRSESDIDSDNKIMKYNELSNPIFLNFLLLTNIQKEKNIKKCEKENIKNKISDIYLLLSIQFIYNFIKNTNDDLNSISINFFKISNYNFIYVFWDIINIHINNLNLRIITLKLLINLTLLYVQKISDKNVCINFCIPLLNLIKKIKKKLANKIKNIINKMDYKVCQIFWEEYKIYENCYQEKINLFCDSILINIVNEIDESGENNFLCCPVSQIEIYRRNVHALFVLNGVSNKLQKIISNTKNEPLNLIPFDFNNYNIKALIDIKNKNTIKCYLKNNNKIFNCYYIEDKNNFLLCIPSNTHVNQALIIFSHPLMLIDLYIDKNDNKKLIAHVYSYNNEENNTSDSSFMNFNNSEKVFNSNSNDNNYNSTVRYYSSNNDDNISDDHIKIHKNDYVLNTYSSTYKKNKTITSMKKEWCYKELNFMKNILKLNFYDTTRSLIVYKELKSGIQNINDKNKKKLEEYLSSF</sequence>
<keyword evidence="2" id="KW-0175">Coiled coil</keyword>
<dbReference type="OMA" id="DDQIFQY"/>
<evidence type="ECO:0000256" key="2">
    <source>
        <dbReference type="SAM" id="Coils"/>
    </source>
</evidence>
<evidence type="ECO:0000256" key="3">
    <source>
        <dbReference type="SAM" id="MobiDB-lite"/>
    </source>
</evidence>
<gene>
    <name evidence="5" type="ORF">PRELSG_1129400</name>
</gene>
<dbReference type="RefSeq" id="XP_028533947.1">
    <property type="nucleotide sequence ID" value="XM_028677572.1"/>
</dbReference>
<dbReference type="PANTHER" id="PTHR21481:SF0">
    <property type="entry name" value="PROTEIN CLEC16A"/>
    <property type="match status" value="1"/>
</dbReference>
<dbReference type="PANTHER" id="PTHR21481">
    <property type="entry name" value="PROTEIN CLEC16A"/>
    <property type="match status" value="1"/>
</dbReference>
<evidence type="ECO:0000313" key="6">
    <source>
        <dbReference type="Proteomes" id="UP000220158"/>
    </source>
</evidence>
<proteinExistence type="predicted"/>
<dbReference type="GO" id="GO:0005770">
    <property type="term" value="C:late endosome"/>
    <property type="evidence" value="ECO:0007669"/>
    <property type="project" value="TreeGrafter"/>
</dbReference>
<dbReference type="GO" id="GO:0006914">
    <property type="term" value="P:autophagy"/>
    <property type="evidence" value="ECO:0007669"/>
    <property type="project" value="UniProtKB-KW"/>
</dbReference>
<feature type="coiled-coil region" evidence="2">
    <location>
        <begin position="531"/>
        <end position="576"/>
    </location>
</feature>
<reference evidence="5 6" key="1">
    <citation type="submission" date="2015-04" db="EMBL/GenBank/DDBJ databases">
        <authorList>
            <consortium name="Pathogen Informatics"/>
        </authorList>
    </citation>
    <scope>NUCLEOTIDE SEQUENCE [LARGE SCALE GENOMIC DNA]</scope>
    <source>
        <strain evidence="5 6">SGS1</strain>
    </source>
</reference>
<dbReference type="InterPro" id="IPR039272">
    <property type="entry name" value="CLEC16A/TT9"/>
</dbReference>
<evidence type="ECO:0000259" key="4">
    <source>
        <dbReference type="Pfam" id="PF09758"/>
    </source>
</evidence>
<feature type="compositionally biased region" description="Basic and acidic residues" evidence="3">
    <location>
        <begin position="411"/>
        <end position="445"/>
    </location>
</feature>
<dbReference type="GO" id="GO:1901096">
    <property type="term" value="P:regulation of autophagosome maturation"/>
    <property type="evidence" value="ECO:0007669"/>
    <property type="project" value="TreeGrafter"/>
</dbReference>
<dbReference type="GO" id="GO:0007034">
    <property type="term" value="P:vacuolar transport"/>
    <property type="evidence" value="ECO:0007669"/>
    <property type="project" value="TreeGrafter"/>
</dbReference>
<dbReference type="GeneID" id="39737073"/>
<dbReference type="Proteomes" id="UP000220158">
    <property type="component" value="Chromosome 11"/>
</dbReference>
<dbReference type="OrthoDB" id="294052at2759"/>